<feature type="domain" description="Dynein heavy chain C-terminal" evidence="17">
    <location>
        <begin position="1314"/>
        <end position="1580"/>
    </location>
</feature>
<dbReference type="Pfam" id="PF12781">
    <property type="entry name" value="AAA_9"/>
    <property type="match status" value="2"/>
</dbReference>
<keyword evidence="4" id="KW-0493">Microtubule</keyword>
<keyword evidence="9" id="KW-0505">Motor protein</keyword>
<organism evidence="18">
    <name type="scientific">Wuchereria bancrofti</name>
    <dbReference type="NCBI Taxonomy" id="6293"/>
    <lineage>
        <taxon>Eukaryota</taxon>
        <taxon>Metazoa</taxon>
        <taxon>Ecdysozoa</taxon>
        <taxon>Nematoda</taxon>
        <taxon>Chromadorea</taxon>
        <taxon>Rhabditida</taxon>
        <taxon>Spirurina</taxon>
        <taxon>Spiruromorpha</taxon>
        <taxon>Filarioidea</taxon>
        <taxon>Onchocercidae</taxon>
        <taxon>Wuchereria</taxon>
    </lineage>
</organism>
<keyword evidence="6" id="KW-0067">ATP-binding</keyword>
<dbReference type="InterPro" id="IPR004273">
    <property type="entry name" value="Dynein_heavy_D6_P-loop"/>
</dbReference>
<keyword evidence="5" id="KW-0547">Nucleotide-binding</keyword>
<keyword evidence="7" id="KW-0243">Dynein</keyword>
<dbReference type="GO" id="GO:0005874">
    <property type="term" value="C:microtubule"/>
    <property type="evidence" value="ECO:0007669"/>
    <property type="project" value="UniProtKB-KW"/>
</dbReference>
<dbReference type="PANTHER" id="PTHR45703">
    <property type="entry name" value="DYNEIN HEAVY CHAIN"/>
    <property type="match status" value="1"/>
</dbReference>
<dbReference type="Gene3D" id="1.20.920.30">
    <property type="match status" value="1"/>
</dbReference>
<reference evidence="18" key="1">
    <citation type="submission" date="2016-11" db="UniProtKB">
        <authorList>
            <consortium name="WormBaseParasite"/>
        </authorList>
    </citation>
    <scope>IDENTIFICATION</scope>
    <source>
        <strain evidence="18">pt0022</strain>
    </source>
</reference>
<dbReference type="Pfam" id="PF18199">
    <property type="entry name" value="Dynein_C"/>
    <property type="match status" value="1"/>
</dbReference>
<dbReference type="InterPro" id="IPR024743">
    <property type="entry name" value="Dynein_HC_stalk"/>
</dbReference>
<evidence type="ECO:0000259" key="13">
    <source>
        <dbReference type="Pfam" id="PF12777"/>
    </source>
</evidence>
<feature type="domain" description="Dynein heavy chain ATP-binding dynein motor region" evidence="15">
    <location>
        <begin position="667"/>
        <end position="752"/>
    </location>
</feature>
<feature type="coiled-coil region" evidence="11">
    <location>
        <begin position="521"/>
        <end position="618"/>
    </location>
</feature>
<evidence type="ECO:0000256" key="1">
    <source>
        <dbReference type="ARBA" id="ARBA00004245"/>
    </source>
</evidence>
<evidence type="ECO:0000256" key="3">
    <source>
        <dbReference type="ARBA" id="ARBA00022490"/>
    </source>
</evidence>
<dbReference type="GO" id="GO:0030286">
    <property type="term" value="C:dynein complex"/>
    <property type="evidence" value="ECO:0007669"/>
    <property type="project" value="UniProtKB-KW"/>
</dbReference>
<dbReference type="InterPro" id="IPR035706">
    <property type="entry name" value="AAA_9"/>
</dbReference>
<evidence type="ECO:0000256" key="5">
    <source>
        <dbReference type="ARBA" id="ARBA00022741"/>
    </source>
</evidence>
<dbReference type="Gene3D" id="1.20.920.20">
    <property type="match status" value="1"/>
</dbReference>
<evidence type="ECO:0000256" key="7">
    <source>
        <dbReference type="ARBA" id="ARBA00023017"/>
    </source>
</evidence>
<feature type="coiled-coil region" evidence="11">
    <location>
        <begin position="763"/>
        <end position="790"/>
    </location>
</feature>
<dbReference type="Pfam" id="PF12777">
    <property type="entry name" value="MT"/>
    <property type="match status" value="1"/>
</dbReference>
<feature type="domain" description="Dynein heavy chain ATP-binding dynein motor region" evidence="15">
    <location>
        <begin position="753"/>
        <end position="822"/>
    </location>
</feature>
<dbReference type="GO" id="GO:0008569">
    <property type="term" value="F:minus-end-directed microtubule motor activity"/>
    <property type="evidence" value="ECO:0007669"/>
    <property type="project" value="InterPro"/>
</dbReference>
<evidence type="ECO:0000256" key="8">
    <source>
        <dbReference type="ARBA" id="ARBA00023054"/>
    </source>
</evidence>
<sequence length="1584" mass="180217">MLYECRRIFKDRLVNNEHKQKFEDIIRHNLSSATVHSDEDNLYVSSRGTLSITMLKGTPLSMVPRKEYAKLLQQAVNRYGGSLLLAGRAGMGRREAASLVANMHQMPVFSPKLTSSYGIKQFRNDLKMVIQDAAINGKHVVYIIEDYQLLHDAFLQSINSLLSSGDIPGIFAAQEFDSFLVSLREQASQDAFQGDLYSYFIMIKANLHIILILNVDDTNFSLKCSSNPSLYKECSIIWNEIWNKNALSQLSELILSRHNIKAANDILIAFGQIYHQCPSEIAPPAKYIRFIENYACILNKKRTAIETRSNRLKAGIGKLTEARESVSNMQKKAAKKSKLLAEKQSDADMALKAISQSMTNANYQRSDMEQLKLATVKENERIEKQKSLIDEQLREVEPVLREAREAVGSIKSESLSEIRSLRAPPEAIRDILQAVLLFMGIFDTSWEAMRKFLARNGVKDEIINFDARRISPDVNKRVTALVKSKQSSFDPKNAKRASAAAAPLAAWVRANLDYSTILERVTPLQKEKNDLIKNLNEAEKQMEKLSKGLETVDERVAELKNNFEMHMKEATQIKIDLDKQQETINVAGTLIDRLSGEYERWQEQIGNLQNEIDCLEKGSLLSAAFVTFLGSESEQVRNEILSKWKELLNLNDFSTLEFCVMETEKLNWSNKGLPTDALSQENAMILFNTTEIPLIIDPSGRASSFLMKHLKDKQVEKVELAVRFGKLLLIDDVNKIEPTLMNILRKDFSSQGSMLGLAIQIEKPTLETRLNELTSDVEQMKIKLDDIEQSLLQTLASSEGSLLDNTDLLDSLNKSKENAETIAVSLAEADKLQKQFVKEKDIYRPLAEATSNLYFIIQDLHKQDPMYNFNLNTVINLYNRTFSKIKENTVGRMEKLRRLLQHTVYEYVSRALFKKDRLMFSMRFVHGIQPSLFAQNEWELFTGLIVDDTTAYSVEEIGWISSERKANIAKLQKYLPTLFNNLRLTDQALWSEFARTINCETAFPSAIDAVLTPFQKLLVIQAIRPERLYSAMISFVTNVLGIPSINPSPLDLKSIYKLESNENEPIMILISPGADPSQELEELARKQISSAKFYQISMGQGQRQAALEAIRTCATNGGWVCLKNLHLAINDLAAIEKEFLTSKRDPNFRLWLTSESNEHFSPQLLQTSLKIVYEAPPGIKNNMKRIYAQWQQSELNFGAFCLQSLFMLAWLHALLQERRMFIPEAWSKFYEFNNSDLRVAKKFVEEVTKDDKAANWQLLRGLIQTVAYGGRIDNDFDMNDYINIINTNIPEEDNPALFGLPSNISTAREMAEMNKTILQIRSMQISVTTEVTFNRNVWNKALNPILTLWKQLNSQSTLHSMNVPLIQHTDDLILEIISLEYVHAITLVQKVHKYLGAISKCLRGIQLLTSEIANGARALMMHQTPEEWQEAWRGPSDPAQYLSLLIHKAKSIEQLSHINDSYKILANPIKLGNIFRPTAFFNALRQLTARKKHMSMDELKLGTAWNGAFLKNENVMEISGIHIQGALFEEHMVEIKQISPTVATAPNLYIAWISADSSDVYEKDKSIFVPLYATPERNQLIAEK</sequence>
<dbReference type="Pfam" id="PF18198">
    <property type="entry name" value="AAA_lid_11"/>
    <property type="match status" value="1"/>
</dbReference>
<dbReference type="WBParaSite" id="maker-PairedContig_1501-snap-gene-0.4-mRNA-1">
    <property type="protein sequence ID" value="maker-PairedContig_1501-snap-gene-0.4-mRNA-1"/>
    <property type="gene ID" value="maker-PairedContig_1501-snap-gene-0.4"/>
</dbReference>
<dbReference type="FunFam" id="1.20.920.20:FF:000002">
    <property type="entry name" value="Cytoplasmic dynein 1 heavy chain"/>
    <property type="match status" value="1"/>
</dbReference>
<evidence type="ECO:0000259" key="12">
    <source>
        <dbReference type="Pfam" id="PF03028"/>
    </source>
</evidence>
<dbReference type="Gene3D" id="1.10.8.720">
    <property type="entry name" value="Region D6 of dynein motor"/>
    <property type="match status" value="1"/>
</dbReference>
<evidence type="ECO:0000259" key="16">
    <source>
        <dbReference type="Pfam" id="PF18198"/>
    </source>
</evidence>
<evidence type="ECO:0000313" key="18">
    <source>
        <dbReference type="WBParaSite" id="maker-PairedContig_1501-snap-gene-0.4-mRNA-1"/>
    </source>
</evidence>
<evidence type="ECO:0000256" key="10">
    <source>
        <dbReference type="ARBA" id="ARBA00023212"/>
    </source>
</evidence>
<dbReference type="Gene3D" id="1.10.8.1220">
    <property type="match status" value="1"/>
</dbReference>
<evidence type="ECO:0000259" key="17">
    <source>
        <dbReference type="Pfam" id="PF18199"/>
    </source>
</evidence>
<feature type="domain" description="Dynein heavy chain region D6 P-loop" evidence="12">
    <location>
        <begin position="1062"/>
        <end position="1172"/>
    </location>
</feature>
<dbReference type="GO" id="GO:0045505">
    <property type="term" value="F:dynein intermediate chain binding"/>
    <property type="evidence" value="ECO:0007669"/>
    <property type="project" value="InterPro"/>
</dbReference>
<dbReference type="Gene3D" id="3.10.490.20">
    <property type="match status" value="1"/>
</dbReference>
<dbReference type="Gene3D" id="6.10.140.1060">
    <property type="match status" value="1"/>
</dbReference>
<dbReference type="InterPro" id="IPR042219">
    <property type="entry name" value="AAA_lid_11_sf"/>
</dbReference>
<dbReference type="STRING" id="6293.A0A1I8EDA4"/>
<name>A0A1I8EDA4_WUCBA</name>
<evidence type="ECO:0000256" key="4">
    <source>
        <dbReference type="ARBA" id="ARBA00022701"/>
    </source>
</evidence>
<protein>
    <submittedName>
        <fullName evidence="18">Uncharacterized protein</fullName>
    </submittedName>
</protein>
<evidence type="ECO:0000259" key="15">
    <source>
        <dbReference type="Pfam" id="PF12781"/>
    </source>
</evidence>
<dbReference type="GO" id="GO:0005524">
    <property type="term" value="F:ATP binding"/>
    <property type="evidence" value="ECO:0007669"/>
    <property type="project" value="UniProtKB-KW"/>
</dbReference>
<dbReference type="GO" id="GO:0051959">
    <property type="term" value="F:dynein light intermediate chain binding"/>
    <property type="evidence" value="ECO:0007669"/>
    <property type="project" value="InterPro"/>
</dbReference>
<accession>A0A1I8EDA4</accession>
<dbReference type="InterPro" id="IPR041228">
    <property type="entry name" value="Dynein_C"/>
</dbReference>
<feature type="domain" description="Dynein heavy chain AAA lid" evidence="16">
    <location>
        <begin position="1203"/>
        <end position="1278"/>
    </location>
</feature>
<comment type="subcellular location">
    <subcellularLocation>
        <location evidence="1">Cytoplasm</location>
        <location evidence="1">Cytoskeleton</location>
    </subcellularLocation>
</comment>
<dbReference type="InterPro" id="IPR024317">
    <property type="entry name" value="Dynein_heavy_chain_D4_dom"/>
</dbReference>
<keyword evidence="10" id="KW-0206">Cytoskeleton</keyword>
<feature type="domain" description="Dynein heavy chain AAA module D4" evidence="14">
    <location>
        <begin position="77"/>
        <end position="279"/>
    </location>
</feature>
<dbReference type="InterPro" id="IPR026983">
    <property type="entry name" value="DHC"/>
</dbReference>
<dbReference type="InterPro" id="IPR027417">
    <property type="entry name" value="P-loop_NTPase"/>
</dbReference>
<dbReference type="InterPro" id="IPR043160">
    <property type="entry name" value="Dynein_C_barrel"/>
</dbReference>
<evidence type="ECO:0000259" key="14">
    <source>
        <dbReference type="Pfam" id="PF12780"/>
    </source>
</evidence>
<evidence type="ECO:0000256" key="2">
    <source>
        <dbReference type="ARBA" id="ARBA00008887"/>
    </source>
</evidence>
<feature type="domain" description="Dynein heavy chain coiled coil stalk" evidence="13">
    <location>
        <begin position="311"/>
        <end position="643"/>
    </location>
</feature>
<keyword evidence="8 11" id="KW-0175">Coiled coil</keyword>
<dbReference type="InterPro" id="IPR041658">
    <property type="entry name" value="AAA_lid_11"/>
</dbReference>
<evidence type="ECO:0000256" key="9">
    <source>
        <dbReference type="ARBA" id="ARBA00023175"/>
    </source>
</evidence>
<proteinExistence type="inferred from homology"/>
<dbReference type="Gene3D" id="3.40.50.300">
    <property type="entry name" value="P-loop containing nucleotide triphosphate hydrolases"/>
    <property type="match status" value="3"/>
</dbReference>
<dbReference type="PANTHER" id="PTHR45703:SF22">
    <property type="entry name" value="DYNEIN CYTOPLASMIC 2 HEAVY CHAIN 1"/>
    <property type="match status" value="1"/>
</dbReference>
<dbReference type="SUPFAM" id="SSF52540">
    <property type="entry name" value="P-loop containing nucleoside triphosphate hydrolases"/>
    <property type="match status" value="1"/>
</dbReference>
<evidence type="ECO:0000256" key="11">
    <source>
        <dbReference type="SAM" id="Coils"/>
    </source>
</evidence>
<keyword evidence="3" id="KW-0963">Cytoplasm</keyword>
<comment type="similarity">
    <text evidence="2">Belongs to the dynein heavy chain family.</text>
</comment>
<dbReference type="GO" id="GO:0007018">
    <property type="term" value="P:microtubule-based movement"/>
    <property type="evidence" value="ECO:0007669"/>
    <property type="project" value="InterPro"/>
</dbReference>
<evidence type="ECO:0000256" key="6">
    <source>
        <dbReference type="ARBA" id="ARBA00022840"/>
    </source>
</evidence>
<dbReference type="Pfam" id="PF03028">
    <property type="entry name" value="Dynein_heavy"/>
    <property type="match status" value="1"/>
</dbReference>
<dbReference type="Pfam" id="PF12780">
    <property type="entry name" value="AAA_8"/>
    <property type="match status" value="1"/>
</dbReference>
<dbReference type="Gene3D" id="1.20.1270.280">
    <property type="match status" value="1"/>
</dbReference>